<feature type="compositionally biased region" description="Basic and acidic residues" evidence="1">
    <location>
        <begin position="459"/>
        <end position="487"/>
    </location>
</feature>
<evidence type="ECO:0000259" key="2">
    <source>
        <dbReference type="PROSITE" id="PS50191"/>
    </source>
</evidence>
<dbReference type="SMART" id="SM00516">
    <property type="entry name" value="SEC14"/>
    <property type="match status" value="1"/>
</dbReference>
<accession>A0ABD2IBF5</accession>
<dbReference type="Proteomes" id="UP001620645">
    <property type="component" value="Unassembled WGS sequence"/>
</dbReference>
<feature type="domain" description="CRAL-TRIO" evidence="2">
    <location>
        <begin position="131"/>
        <end position="303"/>
    </location>
</feature>
<sequence length="487" mass="55125">MPQLNCTASATITSSAHSRHHIDVPPEPKAKHDKRKTSNGVCHQQTPTDETFGASQLEKLAELRKELGDELLQETTLLNDNLSLIRWLTGWNNKIDEIVPRFRRAASVFRCLNLNQFVIEDIDDLNDFSRGVSAGSEYYPGGVLGYDREGNVVSLQCMGLSHPKQLAKCGRVSDVYRLSIYETTLIYQLIKIQERKLGRKLGLKVIIDLDGFNTDHLSTIALKVYGNVLVTMQELFPDLLRQVFVINAHYLVKTAYNIIKPVLSEQSREKVVFLGSDFHGVLARDIGPENLFIRWGGTRTPTRGHTEGGTLRMGGVPPENLRYCAKNNPDHIDDEELIKLNVPARQRREVEVEVPEPGPHSIHWLFHTNGDLAFGIHRSDDQMEVWPTFHLLTDYVPEYGKVRVEGGVRYKLVFDNSGGTFFSREVKYGLRVKKVEEGEEEEREHGAKEAEKTNGVTARGEERQSVARDNEEEKENTIRDGEGKAKN</sequence>
<dbReference type="PANTHER" id="PTHR23324">
    <property type="entry name" value="SEC14 RELATED PROTEIN"/>
    <property type="match status" value="1"/>
</dbReference>
<dbReference type="Gene3D" id="2.60.120.680">
    <property type="entry name" value="GOLD domain"/>
    <property type="match status" value="1"/>
</dbReference>
<feature type="compositionally biased region" description="Basic and acidic residues" evidence="1">
    <location>
        <begin position="443"/>
        <end position="452"/>
    </location>
</feature>
<keyword evidence="4" id="KW-1185">Reference proteome</keyword>
<evidence type="ECO:0000313" key="3">
    <source>
        <dbReference type="EMBL" id="KAL3077469.1"/>
    </source>
</evidence>
<evidence type="ECO:0000313" key="4">
    <source>
        <dbReference type="Proteomes" id="UP001620645"/>
    </source>
</evidence>
<comment type="caution">
    <text evidence="3">The sequence shown here is derived from an EMBL/GenBank/DDBJ whole genome shotgun (WGS) entry which is preliminary data.</text>
</comment>
<dbReference type="SUPFAM" id="SSF52087">
    <property type="entry name" value="CRAL/TRIO domain"/>
    <property type="match status" value="1"/>
</dbReference>
<dbReference type="InterPro" id="IPR001251">
    <property type="entry name" value="CRAL-TRIO_dom"/>
</dbReference>
<dbReference type="Gene3D" id="3.40.525.10">
    <property type="entry name" value="CRAL-TRIO lipid binding domain"/>
    <property type="match status" value="1"/>
</dbReference>
<dbReference type="InterPro" id="IPR051064">
    <property type="entry name" value="SEC14/CRAL-TRIO_domain"/>
</dbReference>
<dbReference type="PANTHER" id="PTHR23324:SF7">
    <property type="entry name" value="CRAL-TRIO DOMAIN-CONTAINING PROTEIN"/>
    <property type="match status" value="1"/>
</dbReference>
<dbReference type="InterPro" id="IPR036865">
    <property type="entry name" value="CRAL-TRIO_dom_sf"/>
</dbReference>
<protein>
    <recommendedName>
        <fullName evidence="2">CRAL-TRIO domain-containing protein</fullName>
    </recommendedName>
</protein>
<organism evidence="3 4">
    <name type="scientific">Heterodera schachtii</name>
    <name type="common">Sugarbeet cyst nematode worm</name>
    <name type="synonym">Tylenchus schachtii</name>
    <dbReference type="NCBI Taxonomy" id="97005"/>
    <lineage>
        <taxon>Eukaryota</taxon>
        <taxon>Metazoa</taxon>
        <taxon>Ecdysozoa</taxon>
        <taxon>Nematoda</taxon>
        <taxon>Chromadorea</taxon>
        <taxon>Rhabditida</taxon>
        <taxon>Tylenchina</taxon>
        <taxon>Tylenchomorpha</taxon>
        <taxon>Tylenchoidea</taxon>
        <taxon>Heteroderidae</taxon>
        <taxon>Heteroderinae</taxon>
        <taxon>Heterodera</taxon>
    </lineage>
</organism>
<feature type="region of interest" description="Disordered" evidence="1">
    <location>
        <begin position="436"/>
        <end position="487"/>
    </location>
</feature>
<reference evidence="3 4" key="1">
    <citation type="submission" date="2024-10" db="EMBL/GenBank/DDBJ databases">
        <authorList>
            <person name="Kim D."/>
        </authorList>
    </citation>
    <scope>NUCLEOTIDE SEQUENCE [LARGE SCALE GENOMIC DNA]</scope>
    <source>
        <strain evidence="3">Taebaek</strain>
    </source>
</reference>
<feature type="compositionally biased region" description="Basic and acidic residues" evidence="1">
    <location>
        <begin position="21"/>
        <end position="30"/>
    </location>
</feature>
<dbReference type="InterPro" id="IPR036598">
    <property type="entry name" value="GOLD_dom_sf"/>
</dbReference>
<name>A0ABD2IBF5_HETSC</name>
<dbReference type="PROSITE" id="PS50191">
    <property type="entry name" value="CRAL_TRIO"/>
    <property type="match status" value="1"/>
</dbReference>
<dbReference type="Pfam" id="PF00650">
    <property type="entry name" value="CRAL_TRIO"/>
    <property type="match status" value="1"/>
</dbReference>
<dbReference type="SUPFAM" id="SSF101576">
    <property type="entry name" value="Supernatant protein factor (SPF), C-terminal domain"/>
    <property type="match status" value="1"/>
</dbReference>
<dbReference type="CDD" id="cd00170">
    <property type="entry name" value="SEC14"/>
    <property type="match status" value="1"/>
</dbReference>
<dbReference type="AlphaFoldDB" id="A0ABD2IBF5"/>
<gene>
    <name evidence="3" type="ORF">niasHS_012175</name>
</gene>
<dbReference type="EMBL" id="JBICCN010000326">
    <property type="protein sequence ID" value="KAL3077469.1"/>
    <property type="molecule type" value="Genomic_DNA"/>
</dbReference>
<feature type="region of interest" description="Disordered" evidence="1">
    <location>
        <begin position="1"/>
        <end position="49"/>
    </location>
</feature>
<evidence type="ECO:0000256" key="1">
    <source>
        <dbReference type="SAM" id="MobiDB-lite"/>
    </source>
</evidence>
<feature type="compositionally biased region" description="Low complexity" evidence="1">
    <location>
        <begin position="7"/>
        <end position="16"/>
    </location>
</feature>
<proteinExistence type="predicted"/>
<feature type="compositionally biased region" description="Polar residues" evidence="1">
    <location>
        <begin position="38"/>
        <end position="49"/>
    </location>
</feature>